<dbReference type="EMBL" id="BQNB010010031">
    <property type="protein sequence ID" value="GJS71783.1"/>
    <property type="molecule type" value="Genomic_DNA"/>
</dbReference>
<reference evidence="1" key="2">
    <citation type="submission" date="2022-01" db="EMBL/GenBank/DDBJ databases">
        <authorList>
            <person name="Yamashiro T."/>
            <person name="Shiraishi A."/>
            <person name="Satake H."/>
            <person name="Nakayama K."/>
        </authorList>
    </citation>
    <scope>NUCLEOTIDE SEQUENCE</scope>
</reference>
<gene>
    <name evidence="1" type="ORF">Tco_0704624</name>
</gene>
<reference evidence="1" key="1">
    <citation type="journal article" date="2022" name="Int. J. Mol. Sci.">
        <title>Draft Genome of Tanacetum Coccineum: Genomic Comparison of Closely Related Tanacetum-Family Plants.</title>
        <authorList>
            <person name="Yamashiro T."/>
            <person name="Shiraishi A."/>
            <person name="Nakayama K."/>
            <person name="Satake H."/>
        </authorList>
    </citation>
    <scope>NUCLEOTIDE SEQUENCE</scope>
</reference>
<name>A0ABQ4Y3W3_9ASTR</name>
<sequence>MATQQNVIINDDSENGLTKAIMLLYRAIRQRFLTRTNDRLSVSYNVVQSGVIDVQGKKNVNVGTNIGNAENHPQNVGYTENAEIKLPMLRKIQQDMKESFNKNLQEIKKVVVLLHPGGLFTNENEHAFMVLFGEDYDSFAYKFFHKLARIENQICSVKFHECDSKTYLTQLRKQCEAFLMNGNPKSLDSSMINYYLKVFQEYTPHDIKSSKVETNQCDEVKVKVNFDEIETKNFELEHQVVSLLKENEHLKLVYKNLFNSIKKSRVQTQKENLRTTLSEFAIDHILGKDDSSPSLITESNISKLEKELTTKFEAYFEKLENTKVVLERQLARKVDDSKAEKD</sequence>
<protein>
    <submittedName>
        <fullName evidence="1">Uncharacterized protein</fullName>
    </submittedName>
</protein>
<evidence type="ECO:0000313" key="2">
    <source>
        <dbReference type="Proteomes" id="UP001151760"/>
    </source>
</evidence>
<organism evidence="1 2">
    <name type="scientific">Tanacetum coccineum</name>
    <dbReference type="NCBI Taxonomy" id="301880"/>
    <lineage>
        <taxon>Eukaryota</taxon>
        <taxon>Viridiplantae</taxon>
        <taxon>Streptophyta</taxon>
        <taxon>Embryophyta</taxon>
        <taxon>Tracheophyta</taxon>
        <taxon>Spermatophyta</taxon>
        <taxon>Magnoliopsida</taxon>
        <taxon>eudicotyledons</taxon>
        <taxon>Gunneridae</taxon>
        <taxon>Pentapetalae</taxon>
        <taxon>asterids</taxon>
        <taxon>campanulids</taxon>
        <taxon>Asterales</taxon>
        <taxon>Asteraceae</taxon>
        <taxon>Asteroideae</taxon>
        <taxon>Anthemideae</taxon>
        <taxon>Anthemidinae</taxon>
        <taxon>Tanacetum</taxon>
    </lineage>
</organism>
<comment type="caution">
    <text evidence="1">The sequence shown here is derived from an EMBL/GenBank/DDBJ whole genome shotgun (WGS) entry which is preliminary data.</text>
</comment>
<proteinExistence type="predicted"/>
<accession>A0ABQ4Y3W3</accession>
<evidence type="ECO:0000313" key="1">
    <source>
        <dbReference type="EMBL" id="GJS71783.1"/>
    </source>
</evidence>
<dbReference type="Proteomes" id="UP001151760">
    <property type="component" value="Unassembled WGS sequence"/>
</dbReference>
<keyword evidence="2" id="KW-1185">Reference proteome</keyword>